<feature type="domain" description="RNase H type-1" evidence="1">
    <location>
        <begin position="7"/>
        <end position="93"/>
    </location>
</feature>
<dbReference type="InterPro" id="IPR002156">
    <property type="entry name" value="RNaseH_domain"/>
</dbReference>
<dbReference type="GO" id="GO:0004523">
    <property type="term" value="F:RNA-DNA hybrid ribonuclease activity"/>
    <property type="evidence" value="ECO:0007669"/>
    <property type="project" value="InterPro"/>
</dbReference>
<accession>A0AAV1TKF6</accession>
<dbReference type="InterPro" id="IPR012337">
    <property type="entry name" value="RNaseH-like_sf"/>
</dbReference>
<comment type="caution">
    <text evidence="2">The sequence shown here is derived from an EMBL/GenBank/DDBJ whole genome shotgun (WGS) entry which is preliminary data.</text>
</comment>
<name>A0AAV1TKF6_9STRA</name>
<evidence type="ECO:0000313" key="3">
    <source>
        <dbReference type="Proteomes" id="UP001162060"/>
    </source>
</evidence>
<sequence length="125" mass="13986">MAYSEKMTANNLAEHRGLVHGLRQAKVSAFVPLHVLSGSAIVVSQLRMNRPLLKPQLAALYREARALADEVAVAVWFHQYREYNEMVDRAAKIAVDTLASAHVLTPPSRHLVFSVEEVMDEDVNH</sequence>
<evidence type="ECO:0000259" key="1">
    <source>
        <dbReference type="Pfam" id="PF13456"/>
    </source>
</evidence>
<organism evidence="2 3">
    <name type="scientific">Peronospora matthiolae</name>
    <dbReference type="NCBI Taxonomy" id="2874970"/>
    <lineage>
        <taxon>Eukaryota</taxon>
        <taxon>Sar</taxon>
        <taxon>Stramenopiles</taxon>
        <taxon>Oomycota</taxon>
        <taxon>Peronosporomycetes</taxon>
        <taxon>Peronosporales</taxon>
        <taxon>Peronosporaceae</taxon>
        <taxon>Peronospora</taxon>
    </lineage>
</organism>
<dbReference type="AlphaFoldDB" id="A0AAV1TKF6"/>
<dbReference type="GO" id="GO:0003676">
    <property type="term" value="F:nucleic acid binding"/>
    <property type="evidence" value="ECO:0007669"/>
    <property type="project" value="InterPro"/>
</dbReference>
<dbReference type="SUPFAM" id="SSF53098">
    <property type="entry name" value="Ribonuclease H-like"/>
    <property type="match status" value="1"/>
</dbReference>
<gene>
    <name evidence="2" type="ORF">PM001_LOCUS7226</name>
</gene>
<protein>
    <recommendedName>
        <fullName evidence="1">RNase H type-1 domain-containing protein</fullName>
    </recommendedName>
</protein>
<evidence type="ECO:0000313" key="2">
    <source>
        <dbReference type="EMBL" id="CAK7921606.1"/>
    </source>
</evidence>
<dbReference type="Proteomes" id="UP001162060">
    <property type="component" value="Unassembled WGS sequence"/>
</dbReference>
<reference evidence="2" key="1">
    <citation type="submission" date="2024-01" db="EMBL/GenBank/DDBJ databases">
        <authorList>
            <person name="Webb A."/>
        </authorList>
    </citation>
    <scope>NUCLEOTIDE SEQUENCE</scope>
    <source>
        <strain evidence="2">Pm1</strain>
    </source>
</reference>
<dbReference type="Pfam" id="PF13456">
    <property type="entry name" value="RVT_3"/>
    <property type="match status" value="1"/>
</dbReference>
<proteinExistence type="predicted"/>
<dbReference type="InterPro" id="IPR036397">
    <property type="entry name" value="RNaseH_sf"/>
</dbReference>
<dbReference type="Gene3D" id="3.30.420.10">
    <property type="entry name" value="Ribonuclease H-like superfamily/Ribonuclease H"/>
    <property type="match status" value="1"/>
</dbReference>
<dbReference type="EMBL" id="CAKLBY020000058">
    <property type="protein sequence ID" value="CAK7921606.1"/>
    <property type="molecule type" value="Genomic_DNA"/>
</dbReference>